<dbReference type="Proteomes" id="UP000886814">
    <property type="component" value="Unassembled WGS sequence"/>
</dbReference>
<comment type="caution">
    <text evidence="1">The sequence shown here is derived from an EMBL/GenBank/DDBJ whole genome shotgun (WGS) entry which is preliminary data.</text>
</comment>
<accession>A0A9D1TGZ5</accession>
<gene>
    <name evidence="1" type="ORF">H9747_11210</name>
</gene>
<evidence type="ECO:0000313" key="1">
    <source>
        <dbReference type="EMBL" id="HIV39541.1"/>
    </source>
</evidence>
<sequence length="165" mass="19291">MPIIFIAENNEYNPLELEPYKSFNKKFEDREDDLEGALIKISIPNHRKGFVDGFSIDRYYCDDITLKFMFSHIHGSSSENSILIHHTIEYDFDTSFVEIQQDMAEEFKSRAEHIYIPGVKQLELSYRLTSKSVQLIFDVVTEEKSLQTICNQLISHDVAIFSRGW</sequence>
<dbReference type="AlphaFoldDB" id="A0A9D1TGZ5"/>
<organism evidence="1 2">
    <name type="scientific">Candidatus Blautia stercorigallinarum</name>
    <dbReference type="NCBI Taxonomy" id="2838501"/>
    <lineage>
        <taxon>Bacteria</taxon>
        <taxon>Bacillati</taxon>
        <taxon>Bacillota</taxon>
        <taxon>Clostridia</taxon>
        <taxon>Lachnospirales</taxon>
        <taxon>Lachnospiraceae</taxon>
        <taxon>Blautia</taxon>
    </lineage>
</organism>
<protein>
    <submittedName>
        <fullName evidence="1">Uncharacterized protein</fullName>
    </submittedName>
</protein>
<proteinExistence type="predicted"/>
<evidence type="ECO:0000313" key="2">
    <source>
        <dbReference type="Proteomes" id="UP000886814"/>
    </source>
</evidence>
<dbReference type="EMBL" id="DXIQ01000071">
    <property type="protein sequence ID" value="HIV39541.1"/>
    <property type="molecule type" value="Genomic_DNA"/>
</dbReference>
<name>A0A9D1TGZ5_9FIRM</name>
<reference evidence="1" key="2">
    <citation type="submission" date="2021-04" db="EMBL/GenBank/DDBJ databases">
        <authorList>
            <person name="Gilroy R."/>
        </authorList>
    </citation>
    <scope>NUCLEOTIDE SEQUENCE</scope>
    <source>
        <strain evidence="1">CHK195-9823</strain>
    </source>
</reference>
<reference evidence="1" key="1">
    <citation type="journal article" date="2021" name="PeerJ">
        <title>Extensive microbial diversity within the chicken gut microbiome revealed by metagenomics and culture.</title>
        <authorList>
            <person name="Gilroy R."/>
            <person name="Ravi A."/>
            <person name="Getino M."/>
            <person name="Pursley I."/>
            <person name="Horton D.L."/>
            <person name="Alikhan N.F."/>
            <person name="Baker D."/>
            <person name="Gharbi K."/>
            <person name="Hall N."/>
            <person name="Watson M."/>
            <person name="Adriaenssens E.M."/>
            <person name="Foster-Nyarko E."/>
            <person name="Jarju S."/>
            <person name="Secka A."/>
            <person name="Antonio M."/>
            <person name="Oren A."/>
            <person name="Chaudhuri R.R."/>
            <person name="La Ragione R."/>
            <person name="Hildebrand F."/>
            <person name="Pallen M.J."/>
        </authorList>
    </citation>
    <scope>NUCLEOTIDE SEQUENCE</scope>
    <source>
        <strain evidence="1">CHK195-9823</strain>
    </source>
</reference>